<name>A0AC59YK83_RANTA</name>
<evidence type="ECO:0000313" key="1">
    <source>
        <dbReference type="EMBL" id="CAM9754894.1"/>
    </source>
</evidence>
<proteinExistence type="predicted"/>
<sequence>MATGLVRRGQREAAGRQSWWNTRAAAPLVVVPGLSPQKLSCCGVKARELRLEGSQMQTQPWWCVGVWDL</sequence>
<dbReference type="EMBL" id="OX596100">
    <property type="protein sequence ID" value="CAM9754894.1"/>
    <property type="molecule type" value="Genomic_DNA"/>
</dbReference>
<gene>
    <name evidence="1" type="ORF">MRATA1EN22A_LOCUS7005</name>
</gene>
<accession>A0AC59YK83</accession>
<evidence type="ECO:0000313" key="2">
    <source>
        <dbReference type="Proteomes" id="UP001162501"/>
    </source>
</evidence>
<dbReference type="Proteomes" id="UP001162501">
    <property type="component" value="Chromosome 16"/>
</dbReference>
<organism evidence="1 2">
    <name type="scientific">Rangifer tarandus platyrhynchus</name>
    <name type="common">Svalbard reindeer</name>
    <dbReference type="NCBI Taxonomy" id="3082113"/>
    <lineage>
        <taxon>Eukaryota</taxon>
        <taxon>Metazoa</taxon>
        <taxon>Chordata</taxon>
        <taxon>Craniata</taxon>
        <taxon>Vertebrata</taxon>
        <taxon>Euteleostomi</taxon>
        <taxon>Mammalia</taxon>
        <taxon>Eutheria</taxon>
        <taxon>Laurasiatheria</taxon>
        <taxon>Artiodactyla</taxon>
        <taxon>Ruminantia</taxon>
        <taxon>Pecora</taxon>
        <taxon>Cervidae</taxon>
        <taxon>Odocoileinae</taxon>
        <taxon>Rangifer</taxon>
    </lineage>
</organism>
<protein>
    <submittedName>
        <fullName evidence="1">Uncharacterized protein</fullName>
    </submittedName>
</protein>
<reference evidence="1" key="1">
    <citation type="submission" date="2023-05" db="EMBL/GenBank/DDBJ databases">
        <authorList>
            <consortium name="ELIXIR-Norway"/>
        </authorList>
    </citation>
    <scope>NUCLEOTIDE SEQUENCE</scope>
</reference>
<reference evidence="1" key="2">
    <citation type="submission" date="2025-03" db="EMBL/GenBank/DDBJ databases">
        <authorList>
            <consortium name="ELIXIR-Norway"/>
            <consortium name="Elixir Norway"/>
        </authorList>
    </citation>
    <scope>NUCLEOTIDE SEQUENCE</scope>
</reference>